<dbReference type="Pfam" id="PF10609">
    <property type="entry name" value="ParA"/>
    <property type="match status" value="1"/>
</dbReference>
<sequence length="273" mass="29467">MDSGHFVQVIAVTSGKGGVGKTAVAVNLSLALAELGRRVVLLDADLGLSNIGVLLGVTPRYTFADLLEGRCELADVMMPVPGGVHIVPAASGVQSLAHLSPAQYAGLIQVFSDIADTLDVLVIDTASGVGESVVSFVRAAQQVLLVVCDEPASITDAYALIKLLNRDYGITRFRILANMQHTPMDGQRLFAKLIKITDNFLDVTLQYVGAIPYDLDMRKAVLQQRAVYRSYPRSKSAKAFRAIAQNIDTWPMQGSPRGHIEFFVEGLVQNSLR</sequence>
<dbReference type="InterPro" id="IPR050625">
    <property type="entry name" value="ParA/MinD_ATPase"/>
</dbReference>
<name>A0A853ZS52_9PSED</name>
<dbReference type="InterPro" id="IPR033875">
    <property type="entry name" value="FlhG"/>
</dbReference>
<evidence type="ECO:0000256" key="1">
    <source>
        <dbReference type="ARBA" id="ARBA00022741"/>
    </source>
</evidence>
<dbReference type="GO" id="GO:0016887">
    <property type="term" value="F:ATP hydrolysis activity"/>
    <property type="evidence" value="ECO:0007669"/>
    <property type="project" value="TreeGrafter"/>
</dbReference>
<dbReference type="InterPro" id="IPR027417">
    <property type="entry name" value="P-loop_NTPase"/>
</dbReference>
<dbReference type="GO" id="GO:0005524">
    <property type="term" value="F:ATP binding"/>
    <property type="evidence" value="ECO:0007669"/>
    <property type="project" value="UniProtKB-KW"/>
</dbReference>
<reference evidence="3 4" key="1">
    <citation type="submission" date="2016-11" db="EMBL/GenBank/DDBJ databases">
        <title>Draft genome of Pseudomonas versuta A4R1.12.</title>
        <authorList>
            <person name="See-Too W.-S."/>
        </authorList>
    </citation>
    <scope>NUCLEOTIDE SEQUENCE [LARGE SCALE GENOMIC DNA]</scope>
    <source>
        <strain evidence="3 4">A4R1.12</strain>
    </source>
</reference>
<dbReference type="InterPro" id="IPR025501">
    <property type="entry name" value="MinD_FleN"/>
</dbReference>
<protein>
    <submittedName>
        <fullName evidence="3">Cobyrinic acid a,c-diamide synthase</fullName>
    </submittedName>
</protein>
<dbReference type="GO" id="GO:0009898">
    <property type="term" value="C:cytoplasmic side of plasma membrane"/>
    <property type="evidence" value="ECO:0007669"/>
    <property type="project" value="TreeGrafter"/>
</dbReference>
<dbReference type="CDD" id="cd02038">
    <property type="entry name" value="FlhG-like"/>
    <property type="match status" value="1"/>
</dbReference>
<dbReference type="Gene3D" id="3.40.50.300">
    <property type="entry name" value="P-loop containing nucleotide triphosphate hydrolases"/>
    <property type="match status" value="1"/>
</dbReference>
<accession>A0A853ZS52</accession>
<dbReference type="GO" id="GO:0005829">
    <property type="term" value="C:cytosol"/>
    <property type="evidence" value="ECO:0007669"/>
    <property type="project" value="TreeGrafter"/>
</dbReference>
<organism evidence="3 4">
    <name type="scientific">Pseudomonas versuta</name>
    <dbReference type="NCBI Taxonomy" id="1788301"/>
    <lineage>
        <taxon>Bacteria</taxon>
        <taxon>Pseudomonadati</taxon>
        <taxon>Pseudomonadota</taxon>
        <taxon>Gammaproteobacteria</taxon>
        <taxon>Pseudomonadales</taxon>
        <taxon>Pseudomonadaceae</taxon>
        <taxon>Pseudomonas</taxon>
    </lineage>
</organism>
<dbReference type="PANTHER" id="PTHR43384:SF4">
    <property type="entry name" value="CELLULOSE BIOSYNTHESIS PROTEIN BCSQ-RELATED"/>
    <property type="match status" value="1"/>
</dbReference>
<keyword evidence="1" id="KW-0547">Nucleotide-binding</keyword>
<evidence type="ECO:0000313" key="3">
    <source>
        <dbReference type="EMBL" id="OKA19517.1"/>
    </source>
</evidence>
<dbReference type="PIRSF" id="PIRSF003092">
    <property type="entry name" value="MinD"/>
    <property type="match status" value="1"/>
</dbReference>
<dbReference type="FunFam" id="3.40.50.300:FF:000158">
    <property type="entry name" value="Site-determining protein"/>
    <property type="match status" value="1"/>
</dbReference>
<dbReference type="SUPFAM" id="SSF52540">
    <property type="entry name" value="P-loop containing nucleoside triphosphate hydrolases"/>
    <property type="match status" value="1"/>
</dbReference>
<dbReference type="InterPro" id="IPR033756">
    <property type="entry name" value="YlxH/NBP35"/>
</dbReference>
<dbReference type="EMBL" id="MPJD01000029">
    <property type="protein sequence ID" value="OKA19517.1"/>
    <property type="molecule type" value="Genomic_DNA"/>
</dbReference>
<evidence type="ECO:0000256" key="2">
    <source>
        <dbReference type="ARBA" id="ARBA00022840"/>
    </source>
</evidence>
<evidence type="ECO:0000313" key="4">
    <source>
        <dbReference type="Proteomes" id="UP000185990"/>
    </source>
</evidence>
<dbReference type="PANTHER" id="PTHR43384">
    <property type="entry name" value="SEPTUM SITE-DETERMINING PROTEIN MIND HOMOLOG, CHLOROPLASTIC-RELATED"/>
    <property type="match status" value="1"/>
</dbReference>
<keyword evidence="2" id="KW-0067">ATP-binding</keyword>
<gene>
    <name evidence="3" type="ORF">BOH74_18065</name>
</gene>
<comment type="caution">
    <text evidence="3">The sequence shown here is derived from an EMBL/GenBank/DDBJ whole genome shotgun (WGS) entry which is preliminary data.</text>
</comment>
<dbReference type="AlphaFoldDB" id="A0A853ZS52"/>
<proteinExistence type="predicted"/>
<dbReference type="Proteomes" id="UP000185990">
    <property type="component" value="Unassembled WGS sequence"/>
</dbReference>
<dbReference type="GO" id="GO:0051782">
    <property type="term" value="P:negative regulation of cell division"/>
    <property type="evidence" value="ECO:0007669"/>
    <property type="project" value="TreeGrafter"/>
</dbReference>
<dbReference type="RefSeq" id="WP_073510204.1">
    <property type="nucleotide sequence ID" value="NZ_MPJD01000029.1"/>
</dbReference>